<dbReference type="EMBL" id="ONZI01000002">
    <property type="protein sequence ID" value="SPJ33459.1"/>
    <property type="molecule type" value="Genomic_DNA"/>
</dbReference>
<organism evidence="1 2">
    <name type="scientific">Kushneria phyllosphaerae</name>
    <dbReference type="NCBI Taxonomy" id="2100822"/>
    <lineage>
        <taxon>Bacteria</taxon>
        <taxon>Pseudomonadati</taxon>
        <taxon>Pseudomonadota</taxon>
        <taxon>Gammaproteobacteria</taxon>
        <taxon>Oceanospirillales</taxon>
        <taxon>Halomonadaceae</taxon>
        <taxon>Kushneria</taxon>
    </lineage>
</organism>
<dbReference type="OrthoDB" id="6184290at2"/>
<accession>A0A2R8CKP7</accession>
<proteinExistence type="predicted"/>
<sequence>MPTTRQADIPNDRDLGHVLEAVREQQGLETIDQAAEFLLRRRMRIMARRSTGRRALRPVGKD</sequence>
<evidence type="ECO:0000313" key="1">
    <source>
        <dbReference type="EMBL" id="SPJ33459.1"/>
    </source>
</evidence>
<dbReference type="RefSeq" id="WP_108842303.1">
    <property type="nucleotide sequence ID" value="NZ_ONZI01000002.1"/>
</dbReference>
<gene>
    <name evidence="1" type="ORF">KSP9073_01468</name>
</gene>
<protein>
    <submittedName>
        <fullName evidence="1">Uncharacterized protein</fullName>
    </submittedName>
</protein>
<reference evidence="2" key="1">
    <citation type="submission" date="2018-03" db="EMBL/GenBank/DDBJ databases">
        <authorList>
            <person name="Navarro De La Torre S."/>
        </authorList>
    </citation>
    <scope>NUCLEOTIDE SEQUENCE [LARGE SCALE GENOMIC DNA]</scope>
    <source>
        <strain evidence="2">EAod3</strain>
    </source>
</reference>
<evidence type="ECO:0000313" key="2">
    <source>
        <dbReference type="Proteomes" id="UP000244934"/>
    </source>
</evidence>
<dbReference type="AlphaFoldDB" id="A0A2R8CKP7"/>
<name>A0A2R8CKP7_9GAMM</name>
<dbReference type="Proteomes" id="UP000244934">
    <property type="component" value="Unassembled WGS sequence"/>
</dbReference>
<keyword evidence="2" id="KW-1185">Reference proteome</keyword>